<evidence type="ECO:0000313" key="1">
    <source>
        <dbReference type="EMBL" id="CAI4033322.1"/>
    </source>
</evidence>
<dbReference type="PROSITE" id="PS51257">
    <property type="entry name" value="PROKAR_LIPOPROTEIN"/>
    <property type="match status" value="1"/>
</dbReference>
<accession>A0AA86N232</accession>
<protein>
    <recommendedName>
        <fullName evidence="3">DUF3568 family protein</fullName>
    </recommendedName>
</protein>
<proteinExistence type="predicted"/>
<name>A0AA86N232_9BACT</name>
<dbReference type="EMBL" id="OX365700">
    <property type="protein sequence ID" value="CAI4033322.1"/>
    <property type="molecule type" value="Genomic_DNA"/>
</dbReference>
<dbReference type="RefSeq" id="WP_289270430.1">
    <property type="nucleotide sequence ID" value="NZ_OX365700.1"/>
</dbReference>
<dbReference type="Pfam" id="PF12092">
    <property type="entry name" value="DUF3568"/>
    <property type="match status" value="1"/>
</dbReference>
<organism evidence="1 2">
    <name type="scientific">Nitrospira tepida</name>
    <dbReference type="NCBI Taxonomy" id="2973512"/>
    <lineage>
        <taxon>Bacteria</taxon>
        <taxon>Pseudomonadati</taxon>
        <taxon>Nitrospirota</taxon>
        <taxon>Nitrospiria</taxon>
        <taxon>Nitrospirales</taxon>
        <taxon>Nitrospiraceae</taxon>
        <taxon>Nitrospira</taxon>
    </lineage>
</organism>
<dbReference type="Proteomes" id="UP001179121">
    <property type="component" value="Chromosome"/>
</dbReference>
<keyword evidence="2" id="KW-1185">Reference proteome</keyword>
<gene>
    <name evidence="1" type="ORF">DNFV4_03758</name>
</gene>
<dbReference type="AlphaFoldDB" id="A0AA86N232"/>
<evidence type="ECO:0000313" key="2">
    <source>
        <dbReference type="Proteomes" id="UP001179121"/>
    </source>
</evidence>
<dbReference type="InterPro" id="IPR021952">
    <property type="entry name" value="Flpp3-like"/>
</dbReference>
<reference evidence="1" key="1">
    <citation type="submission" date="2022-10" db="EMBL/GenBank/DDBJ databases">
        <authorList>
            <person name="Koch H."/>
        </authorList>
    </citation>
    <scope>NUCLEOTIDE SEQUENCE</scope>
    <source>
        <strain evidence="1">DNF</strain>
    </source>
</reference>
<dbReference type="KEGG" id="nti:DNFV4_03758"/>
<sequence>MRSGRTISAELKPPAWMSHLVLCLMLGAFASGCVALAVGAAGGVAGAVYVMGKLKDEVNHDVPTVHAAAVEAMKDLDLKLSEDKADKVSAHLESEFADGKHVWIDLESIPESRTSLTIRVGLTGDEVRARKIHEAIKRHLPSSA</sequence>
<evidence type="ECO:0008006" key="3">
    <source>
        <dbReference type="Google" id="ProtNLM"/>
    </source>
</evidence>